<organism evidence="1 2">
    <name type="scientific">Leifsonia shinshuensis</name>
    <dbReference type="NCBI Taxonomy" id="150026"/>
    <lineage>
        <taxon>Bacteria</taxon>
        <taxon>Bacillati</taxon>
        <taxon>Actinomycetota</taxon>
        <taxon>Actinomycetes</taxon>
        <taxon>Micrococcales</taxon>
        <taxon>Microbacteriaceae</taxon>
        <taxon>Leifsonia</taxon>
    </lineage>
</organism>
<proteinExistence type="predicted"/>
<gene>
    <name evidence="1" type="ORF">HNR13_004228</name>
</gene>
<comment type="caution">
    <text evidence="1">The sequence shown here is derived from an EMBL/GenBank/DDBJ whole genome shotgun (WGS) entry which is preliminary data.</text>
</comment>
<name>A0A853D3D7_9MICO</name>
<sequence>MSYNDEFEIIQAGDGRWDVQRRESLLVAGQVWRTASGYLLWDWADRQLGTFRSLAEALSALGDIEFRNRYA</sequence>
<dbReference type="RefSeq" id="WP_179608910.1">
    <property type="nucleotide sequence ID" value="NZ_BAABEH010000001.1"/>
</dbReference>
<reference evidence="1 2" key="1">
    <citation type="submission" date="2020-07" db="EMBL/GenBank/DDBJ databases">
        <title>Sequencing the genomes of 1000 actinobacteria strains.</title>
        <authorList>
            <person name="Klenk H.-P."/>
        </authorList>
    </citation>
    <scope>NUCLEOTIDE SEQUENCE [LARGE SCALE GENOMIC DNA]</scope>
    <source>
        <strain evidence="1 2">DSM 15165</strain>
    </source>
</reference>
<evidence type="ECO:0000313" key="1">
    <source>
        <dbReference type="EMBL" id="NYJ25941.1"/>
    </source>
</evidence>
<accession>A0A853D3D7</accession>
<dbReference type="EMBL" id="JACCFL010000001">
    <property type="protein sequence ID" value="NYJ25941.1"/>
    <property type="molecule type" value="Genomic_DNA"/>
</dbReference>
<dbReference type="AlphaFoldDB" id="A0A853D3D7"/>
<dbReference type="Proteomes" id="UP000578352">
    <property type="component" value="Unassembled WGS sequence"/>
</dbReference>
<evidence type="ECO:0000313" key="2">
    <source>
        <dbReference type="Proteomes" id="UP000578352"/>
    </source>
</evidence>
<protein>
    <submittedName>
        <fullName evidence="1">Uncharacterized protein</fullName>
    </submittedName>
</protein>